<evidence type="ECO:0000313" key="1">
    <source>
        <dbReference type="EMBL" id="CAG6592266.1"/>
    </source>
</evidence>
<accession>A0A8D8P836</accession>
<proteinExistence type="predicted"/>
<dbReference type="PROSITE" id="PS51257">
    <property type="entry name" value="PROKAR_LIPOPROTEIN"/>
    <property type="match status" value="1"/>
</dbReference>
<dbReference type="EMBL" id="HBUE01222269">
    <property type="protein sequence ID" value="CAG6540199.1"/>
    <property type="molecule type" value="Transcribed_RNA"/>
</dbReference>
<reference evidence="1" key="1">
    <citation type="submission" date="2021-05" db="EMBL/GenBank/DDBJ databases">
        <authorList>
            <person name="Alioto T."/>
            <person name="Alioto T."/>
            <person name="Gomez Garrido J."/>
        </authorList>
    </citation>
    <scope>NUCLEOTIDE SEQUENCE</scope>
</reference>
<organism evidence="1">
    <name type="scientific">Culex pipiens</name>
    <name type="common">House mosquito</name>
    <dbReference type="NCBI Taxonomy" id="7175"/>
    <lineage>
        <taxon>Eukaryota</taxon>
        <taxon>Metazoa</taxon>
        <taxon>Ecdysozoa</taxon>
        <taxon>Arthropoda</taxon>
        <taxon>Hexapoda</taxon>
        <taxon>Insecta</taxon>
        <taxon>Pterygota</taxon>
        <taxon>Neoptera</taxon>
        <taxon>Endopterygota</taxon>
        <taxon>Diptera</taxon>
        <taxon>Nematocera</taxon>
        <taxon>Culicoidea</taxon>
        <taxon>Culicidae</taxon>
        <taxon>Culicinae</taxon>
        <taxon>Culicini</taxon>
        <taxon>Culex</taxon>
        <taxon>Culex</taxon>
    </lineage>
</organism>
<dbReference type="AlphaFoldDB" id="A0A8D8P836"/>
<sequence length="120" mass="13515">MLCHNREVYCFLNTDINNFQYVQNIIIACGISRIIKIKFVKNVNWFWRFSSLSSNVPHSKISSKCSACGFSVPFASPSRCRSQPICSSRPDSCPTSARCRTACRSGSRSTTCWTARTSRS</sequence>
<name>A0A8D8P836_CULPI</name>
<dbReference type="EMBL" id="HBUE01328935">
    <property type="protein sequence ID" value="CAG6592266.1"/>
    <property type="molecule type" value="Transcribed_RNA"/>
</dbReference>
<protein>
    <submittedName>
        <fullName evidence="1">(northern house mosquito) hypothetical protein</fullName>
    </submittedName>
</protein>